<reference evidence="2 3" key="1">
    <citation type="submission" date="2024-05" db="EMBL/GenBank/DDBJ databases">
        <authorList>
            <person name="Wallberg A."/>
        </authorList>
    </citation>
    <scope>NUCLEOTIDE SEQUENCE [LARGE SCALE GENOMIC DNA]</scope>
</reference>
<keyword evidence="1" id="KW-0812">Transmembrane</keyword>
<dbReference type="AlphaFoldDB" id="A0AAV2RWL3"/>
<gene>
    <name evidence="2" type="ORF">MNOR_LOCUS29497</name>
</gene>
<sequence length="123" mass="13344">GVMMMEFGLDATTLQLCAQARGRIAGCPTHMSVANYRELLHQLPHSAEPEQVKGAALYVTAVIVFYVALLMLLIGGGLRRRRSRTPNAPAGRRHILAYNPSKGTALPTLAEHHPQPVHGAQEV</sequence>
<comment type="caution">
    <text evidence="2">The sequence shown here is derived from an EMBL/GenBank/DDBJ whole genome shotgun (WGS) entry which is preliminary data.</text>
</comment>
<evidence type="ECO:0000313" key="3">
    <source>
        <dbReference type="Proteomes" id="UP001497623"/>
    </source>
</evidence>
<feature type="non-terminal residue" evidence="2">
    <location>
        <position position="1"/>
    </location>
</feature>
<feature type="transmembrane region" description="Helical" evidence="1">
    <location>
        <begin position="55"/>
        <end position="74"/>
    </location>
</feature>
<name>A0AAV2RWL3_MEGNR</name>
<protein>
    <submittedName>
        <fullName evidence="2">Uncharacterized protein</fullName>
    </submittedName>
</protein>
<keyword evidence="3" id="KW-1185">Reference proteome</keyword>
<accession>A0AAV2RWL3</accession>
<evidence type="ECO:0000313" key="2">
    <source>
        <dbReference type="EMBL" id="CAL4144350.1"/>
    </source>
</evidence>
<dbReference type="Proteomes" id="UP001497623">
    <property type="component" value="Unassembled WGS sequence"/>
</dbReference>
<keyword evidence="1" id="KW-0472">Membrane</keyword>
<dbReference type="EMBL" id="CAXKWB010034261">
    <property type="protein sequence ID" value="CAL4144350.1"/>
    <property type="molecule type" value="Genomic_DNA"/>
</dbReference>
<organism evidence="2 3">
    <name type="scientific">Meganyctiphanes norvegica</name>
    <name type="common">Northern krill</name>
    <name type="synonym">Thysanopoda norvegica</name>
    <dbReference type="NCBI Taxonomy" id="48144"/>
    <lineage>
        <taxon>Eukaryota</taxon>
        <taxon>Metazoa</taxon>
        <taxon>Ecdysozoa</taxon>
        <taxon>Arthropoda</taxon>
        <taxon>Crustacea</taxon>
        <taxon>Multicrustacea</taxon>
        <taxon>Malacostraca</taxon>
        <taxon>Eumalacostraca</taxon>
        <taxon>Eucarida</taxon>
        <taxon>Euphausiacea</taxon>
        <taxon>Euphausiidae</taxon>
        <taxon>Meganyctiphanes</taxon>
    </lineage>
</organism>
<evidence type="ECO:0000256" key="1">
    <source>
        <dbReference type="SAM" id="Phobius"/>
    </source>
</evidence>
<keyword evidence="1" id="KW-1133">Transmembrane helix</keyword>
<proteinExistence type="predicted"/>